<dbReference type="Proteomes" id="UP001369736">
    <property type="component" value="Unassembled WGS sequence"/>
</dbReference>
<dbReference type="NCBIfam" id="TIGR00277">
    <property type="entry name" value="HDIG"/>
    <property type="match status" value="1"/>
</dbReference>
<sequence length="193" mass="21286">MPSFADARALAETVLAEHFPDRWRHVQSVAREALRISALPEVDRDDLIQAAVLHDIGYSPVVARTRFHPLDGARFLAARGYEDRVVDLVAHHSGAAIEAELRGIGGLERFRDEASPTRDALWYCDAVTGPQGGRVTPDERWAEIRRRYGPDHVVTAFLDRGEPELRAAVARTTARIEAAGLDQRGLGQTGTES</sequence>
<feature type="domain" description="HD" evidence="1">
    <location>
        <begin position="22"/>
        <end position="99"/>
    </location>
</feature>
<protein>
    <submittedName>
        <fullName evidence="2">HD domain-containing protein</fullName>
    </submittedName>
</protein>
<keyword evidence="3" id="KW-1185">Reference proteome</keyword>
<dbReference type="Pfam" id="PF01966">
    <property type="entry name" value="HD"/>
    <property type="match status" value="1"/>
</dbReference>
<organism evidence="2 3">
    <name type="scientific">Actinomycetospora flava</name>
    <dbReference type="NCBI Taxonomy" id="3129232"/>
    <lineage>
        <taxon>Bacteria</taxon>
        <taxon>Bacillati</taxon>
        <taxon>Actinomycetota</taxon>
        <taxon>Actinomycetes</taxon>
        <taxon>Pseudonocardiales</taxon>
        <taxon>Pseudonocardiaceae</taxon>
        <taxon>Actinomycetospora</taxon>
    </lineage>
</organism>
<name>A0ABU8M145_9PSEU</name>
<accession>A0ABU8M145</accession>
<comment type="caution">
    <text evidence="2">The sequence shown here is derived from an EMBL/GenBank/DDBJ whole genome shotgun (WGS) entry which is preliminary data.</text>
</comment>
<evidence type="ECO:0000313" key="3">
    <source>
        <dbReference type="Proteomes" id="UP001369736"/>
    </source>
</evidence>
<dbReference type="Gene3D" id="1.10.3210.10">
    <property type="entry name" value="Hypothetical protein af1432"/>
    <property type="match status" value="1"/>
</dbReference>
<gene>
    <name evidence="2" type="ORF">WCD58_03000</name>
</gene>
<dbReference type="InterPro" id="IPR006675">
    <property type="entry name" value="HDIG_dom"/>
</dbReference>
<dbReference type="CDD" id="cd00077">
    <property type="entry name" value="HDc"/>
    <property type="match status" value="1"/>
</dbReference>
<dbReference type="RefSeq" id="WP_337699337.1">
    <property type="nucleotide sequence ID" value="NZ_JBBEGM010000001.1"/>
</dbReference>
<dbReference type="SUPFAM" id="SSF109604">
    <property type="entry name" value="HD-domain/PDEase-like"/>
    <property type="match status" value="1"/>
</dbReference>
<dbReference type="InterPro" id="IPR003607">
    <property type="entry name" value="HD/PDEase_dom"/>
</dbReference>
<reference evidence="2 3" key="1">
    <citation type="submission" date="2024-03" db="EMBL/GenBank/DDBJ databases">
        <title>Actinomycetospora sp. OC33-EN07, a novel actinomycete isolated from wild orchid (Aerides multiflora).</title>
        <authorList>
            <person name="Suriyachadkun C."/>
        </authorList>
    </citation>
    <scope>NUCLEOTIDE SEQUENCE [LARGE SCALE GENOMIC DNA]</scope>
    <source>
        <strain evidence="2 3">OC33-EN07</strain>
    </source>
</reference>
<dbReference type="InterPro" id="IPR006674">
    <property type="entry name" value="HD_domain"/>
</dbReference>
<proteinExistence type="predicted"/>
<evidence type="ECO:0000313" key="2">
    <source>
        <dbReference type="EMBL" id="MEJ2860108.1"/>
    </source>
</evidence>
<dbReference type="EMBL" id="JBBEGM010000001">
    <property type="protein sequence ID" value="MEJ2860108.1"/>
    <property type="molecule type" value="Genomic_DNA"/>
</dbReference>
<evidence type="ECO:0000259" key="1">
    <source>
        <dbReference type="Pfam" id="PF01966"/>
    </source>
</evidence>